<evidence type="ECO:0000313" key="6">
    <source>
        <dbReference type="EMBL" id="KAK9098094.1"/>
    </source>
</evidence>
<dbReference type="InterPro" id="IPR001077">
    <property type="entry name" value="COMT_C"/>
</dbReference>
<dbReference type="Pfam" id="PF00891">
    <property type="entry name" value="Methyltransf_2"/>
    <property type="match status" value="2"/>
</dbReference>
<evidence type="ECO:0000256" key="1">
    <source>
        <dbReference type="ARBA" id="ARBA00022603"/>
    </source>
</evidence>
<dbReference type="GO" id="GO:0032259">
    <property type="term" value="P:methylation"/>
    <property type="evidence" value="ECO:0007669"/>
    <property type="project" value="UniProtKB-KW"/>
</dbReference>
<dbReference type="EMBL" id="JBBNAF010000011">
    <property type="protein sequence ID" value="KAK9098094.1"/>
    <property type="molecule type" value="Genomic_DNA"/>
</dbReference>
<dbReference type="PROSITE" id="PS51683">
    <property type="entry name" value="SAM_OMT_II"/>
    <property type="match status" value="1"/>
</dbReference>
<keyword evidence="7" id="KW-1185">Reference proteome</keyword>
<dbReference type="GO" id="GO:0008171">
    <property type="term" value="F:O-methyltransferase activity"/>
    <property type="evidence" value="ECO:0007669"/>
    <property type="project" value="InterPro"/>
</dbReference>
<evidence type="ECO:0000256" key="2">
    <source>
        <dbReference type="ARBA" id="ARBA00022679"/>
    </source>
</evidence>
<feature type="region of interest" description="Disordered" evidence="4">
    <location>
        <begin position="229"/>
        <end position="248"/>
    </location>
</feature>
<keyword evidence="2" id="KW-0808">Transferase</keyword>
<dbReference type="Gene3D" id="3.40.50.150">
    <property type="entry name" value="Vaccinia Virus protein VP39"/>
    <property type="match status" value="2"/>
</dbReference>
<dbReference type="Proteomes" id="UP001420932">
    <property type="component" value="Unassembled WGS sequence"/>
</dbReference>
<accession>A0AAP0EZX3</accession>
<comment type="caution">
    <text evidence="6">The sequence shown here is derived from an EMBL/GenBank/DDBJ whole genome shotgun (WGS) entry which is preliminary data.</text>
</comment>
<dbReference type="SUPFAM" id="SSF53335">
    <property type="entry name" value="S-adenosyl-L-methionine-dependent methyltransferases"/>
    <property type="match status" value="1"/>
</dbReference>
<dbReference type="AlphaFoldDB" id="A0AAP0EZX3"/>
<proteinExistence type="predicted"/>
<dbReference type="PANTHER" id="PTHR11746">
    <property type="entry name" value="O-METHYLTRANSFERASE"/>
    <property type="match status" value="1"/>
</dbReference>
<reference evidence="6 7" key="1">
    <citation type="submission" date="2024-01" db="EMBL/GenBank/DDBJ databases">
        <title>Genome assemblies of Stephania.</title>
        <authorList>
            <person name="Yang L."/>
        </authorList>
    </citation>
    <scope>NUCLEOTIDE SEQUENCE [LARGE SCALE GENOMIC DNA]</scope>
    <source>
        <strain evidence="6">YNDBR</strain>
        <tissue evidence="6">Leaf</tissue>
    </source>
</reference>
<evidence type="ECO:0000256" key="3">
    <source>
        <dbReference type="ARBA" id="ARBA00022691"/>
    </source>
</evidence>
<protein>
    <recommendedName>
        <fullName evidence="5">O-methyltransferase C-terminal domain-containing protein</fullName>
    </recommendedName>
</protein>
<keyword evidence="3" id="KW-0949">S-adenosyl-L-methionine</keyword>
<evidence type="ECO:0000256" key="4">
    <source>
        <dbReference type="SAM" id="MobiDB-lite"/>
    </source>
</evidence>
<evidence type="ECO:0000259" key="5">
    <source>
        <dbReference type="Pfam" id="PF00891"/>
    </source>
</evidence>
<organism evidence="6 7">
    <name type="scientific">Stephania yunnanensis</name>
    <dbReference type="NCBI Taxonomy" id="152371"/>
    <lineage>
        <taxon>Eukaryota</taxon>
        <taxon>Viridiplantae</taxon>
        <taxon>Streptophyta</taxon>
        <taxon>Embryophyta</taxon>
        <taxon>Tracheophyta</taxon>
        <taxon>Spermatophyta</taxon>
        <taxon>Magnoliopsida</taxon>
        <taxon>Ranunculales</taxon>
        <taxon>Menispermaceae</taxon>
        <taxon>Menispermoideae</taxon>
        <taxon>Cissampelideae</taxon>
        <taxon>Stephania</taxon>
    </lineage>
</organism>
<name>A0AAP0EZX3_9MAGN</name>
<evidence type="ECO:0000313" key="7">
    <source>
        <dbReference type="Proteomes" id="UP001420932"/>
    </source>
</evidence>
<sequence length="248" mass="28302">MDAYEYLAKDEELNELFNRTMYHETTIVMKKILNKYKGFDGLKVVVDIGGGIGTNISLINISNYWVAAGVEHVGGDMFLNVPKGDAIFMKLVLHNWKDGECITLLKKCHEALPEGGKVIVVEGIVPVVPEPDNATRHVYGFDIMMMTTKAKERTEKEFEVLAKESGFATYKRGRYSIVMYSEKLKAKESERLLKSKDIAMTFLIVYGSYLLKYPRFGEIARSLSRYERIPTSHEPGSQQRKKNEKEKQ</sequence>
<dbReference type="InterPro" id="IPR016461">
    <property type="entry name" value="COMT-like"/>
</dbReference>
<dbReference type="InterPro" id="IPR029063">
    <property type="entry name" value="SAM-dependent_MTases_sf"/>
</dbReference>
<keyword evidence="1" id="KW-0489">Methyltransferase</keyword>
<feature type="domain" description="O-methyltransferase C-terminal" evidence="5">
    <location>
        <begin position="68"/>
        <end position="168"/>
    </location>
</feature>
<dbReference type="CDD" id="cd02440">
    <property type="entry name" value="AdoMet_MTases"/>
    <property type="match status" value="1"/>
</dbReference>
<gene>
    <name evidence="6" type="ORF">Syun_025139</name>
</gene>
<feature type="domain" description="O-methyltransferase C-terminal" evidence="5">
    <location>
        <begin position="3"/>
        <end position="58"/>
    </location>
</feature>